<dbReference type="InterPro" id="IPR058600">
    <property type="entry name" value="YhjD-like"/>
</dbReference>
<evidence type="ECO:0000313" key="1">
    <source>
        <dbReference type="EMBL" id="KAA9007549.1"/>
    </source>
</evidence>
<dbReference type="AlphaFoldDB" id="A0A5J5GH55"/>
<dbReference type="RefSeq" id="WP_150456839.1">
    <property type="nucleotide sequence ID" value="NZ_VYKK01000004.1"/>
</dbReference>
<evidence type="ECO:0000313" key="2">
    <source>
        <dbReference type="Proteomes" id="UP000367750"/>
    </source>
</evidence>
<protein>
    <submittedName>
        <fullName evidence="1">Uncharacterized protein</fullName>
    </submittedName>
</protein>
<comment type="caution">
    <text evidence="1">The sequence shown here is derived from an EMBL/GenBank/DDBJ whole genome shotgun (WGS) entry which is preliminary data.</text>
</comment>
<dbReference type="EMBL" id="VYKK01000004">
    <property type="protein sequence ID" value="KAA9007549.1"/>
    <property type="molecule type" value="Genomic_DNA"/>
</dbReference>
<proteinExistence type="predicted"/>
<name>A0A5J5GH55_9BACL</name>
<reference evidence="1 2" key="1">
    <citation type="submission" date="2019-09" db="EMBL/GenBank/DDBJ databases">
        <title>Bacillus ochoae sp. nov., Paenibacillus whitsoniae sp. nov., Paenibacillus spiritus sp. nov. Isolated from the Mars Exploration Rover during spacecraft assembly.</title>
        <authorList>
            <person name="Seuylemezian A."/>
            <person name="Vaishampayan P."/>
        </authorList>
    </citation>
    <scope>NUCLEOTIDE SEQUENCE [LARGE SCALE GENOMIC DNA]</scope>
    <source>
        <strain evidence="1 2">MER_111</strain>
    </source>
</reference>
<sequence>MSHQAKSDPWATRFVLKEHAEEYGRRNDPPAAGQPAVEELILMRDYTLLPHMLTIIQKNLDDLRFYKGVLRDFYTAAGEYVAQRISQDLYELRRELSRRSIRVGSGEQDDIVIKYMYKCRGYTGSFDITREETRAQIGVRFGRYVDELMKRMRGESK</sequence>
<dbReference type="OrthoDB" id="2644100at2"/>
<organism evidence="1 2">
    <name type="scientific">Paenibacillus spiritus</name>
    <dbReference type="NCBI Taxonomy" id="2496557"/>
    <lineage>
        <taxon>Bacteria</taxon>
        <taxon>Bacillati</taxon>
        <taxon>Bacillota</taxon>
        <taxon>Bacilli</taxon>
        <taxon>Bacillales</taxon>
        <taxon>Paenibacillaceae</taxon>
        <taxon>Paenibacillus</taxon>
    </lineage>
</organism>
<dbReference type="Proteomes" id="UP000367750">
    <property type="component" value="Unassembled WGS sequence"/>
</dbReference>
<keyword evidence="2" id="KW-1185">Reference proteome</keyword>
<gene>
    <name evidence="1" type="ORF">F4V43_03395</name>
</gene>
<accession>A0A5J5GH55</accession>
<dbReference type="Pfam" id="PF26325">
    <property type="entry name" value="YhjD"/>
    <property type="match status" value="1"/>
</dbReference>